<evidence type="ECO:0000256" key="5">
    <source>
        <dbReference type="ARBA" id="ARBA00023136"/>
    </source>
</evidence>
<dbReference type="PANTHER" id="PTHR30093">
    <property type="entry name" value="GENERAL SECRETION PATHWAY PROTEIN G"/>
    <property type="match status" value="1"/>
</dbReference>
<keyword evidence="5 6" id="KW-0472">Membrane</keyword>
<dbReference type="InterPro" id="IPR045584">
    <property type="entry name" value="Pilin-like"/>
</dbReference>
<keyword evidence="2" id="KW-0488">Methylation</keyword>
<proteinExistence type="predicted"/>
<evidence type="ECO:0000256" key="4">
    <source>
        <dbReference type="ARBA" id="ARBA00022989"/>
    </source>
</evidence>
<evidence type="ECO:0000313" key="7">
    <source>
        <dbReference type="EMBL" id="WIV54217.1"/>
    </source>
</evidence>
<evidence type="ECO:0000256" key="2">
    <source>
        <dbReference type="ARBA" id="ARBA00022481"/>
    </source>
</evidence>
<dbReference type="Pfam" id="PF07963">
    <property type="entry name" value="N_methyl"/>
    <property type="match status" value="1"/>
</dbReference>
<dbReference type="Proteomes" id="UP001227101">
    <property type="component" value="Chromosome"/>
</dbReference>
<dbReference type="PANTHER" id="PTHR30093:SF44">
    <property type="entry name" value="TYPE II SECRETION SYSTEM CORE PROTEIN G"/>
    <property type="match status" value="1"/>
</dbReference>
<evidence type="ECO:0000256" key="1">
    <source>
        <dbReference type="ARBA" id="ARBA00004167"/>
    </source>
</evidence>
<protein>
    <submittedName>
        <fullName evidence="7">Prepilin-type N-terminal cleavage/methylation domain-containing protein</fullName>
    </submittedName>
</protein>
<dbReference type="InterPro" id="IPR000983">
    <property type="entry name" value="Bac_GSPG_pilin"/>
</dbReference>
<evidence type="ECO:0000313" key="8">
    <source>
        <dbReference type="Proteomes" id="UP001227101"/>
    </source>
</evidence>
<dbReference type="NCBIfam" id="TIGR02532">
    <property type="entry name" value="IV_pilin_GFxxxE"/>
    <property type="match status" value="1"/>
</dbReference>
<dbReference type="RefSeq" id="WP_285450800.1">
    <property type="nucleotide sequence ID" value="NZ_CP127173.1"/>
</dbReference>
<dbReference type="Gene3D" id="3.30.700.10">
    <property type="entry name" value="Glycoprotein, Type 4 Pilin"/>
    <property type="match status" value="1"/>
</dbReference>
<organism evidence="7 8">
    <name type="scientific">Amycolatopsis nalaikhensis</name>
    <dbReference type="NCBI Taxonomy" id="715472"/>
    <lineage>
        <taxon>Bacteria</taxon>
        <taxon>Bacillati</taxon>
        <taxon>Actinomycetota</taxon>
        <taxon>Actinomycetes</taxon>
        <taxon>Pseudonocardiales</taxon>
        <taxon>Pseudonocardiaceae</taxon>
        <taxon>Amycolatopsis</taxon>
    </lineage>
</organism>
<keyword evidence="3 6" id="KW-0812">Transmembrane</keyword>
<dbReference type="SUPFAM" id="SSF54523">
    <property type="entry name" value="Pili subunits"/>
    <property type="match status" value="1"/>
</dbReference>
<evidence type="ECO:0000256" key="6">
    <source>
        <dbReference type="SAM" id="Phobius"/>
    </source>
</evidence>
<keyword evidence="4 6" id="KW-1133">Transmembrane helix</keyword>
<evidence type="ECO:0000256" key="3">
    <source>
        <dbReference type="ARBA" id="ARBA00022692"/>
    </source>
</evidence>
<gene>
    <name evidence="7" type="ORF">QP939_35880</name>
</gene>
<dbReference type="EMBL" id="CP127173">
    <property type="protein sequence ID" value="WIV54217.1"/>
    <property type="molecule type" value="Genomic_DNA"/>
</dbReference>
<name>A0ABY8XF18_9PSEU</name>
<dbReference type="PRINTS" id="PR00813">
    <property type="entry name" value="BCTERIALGSPG"/>
</dbReference>
<sequence length="110" mass="11772">MLERLRAARTNQDGFTLIELLIVVVILGVLAGVVVFAVQAFNDEGKNAACKTDLKTVQTAVEAYYAHEHAYPGTLQLLKDGNYIKDLPDPDAPYTITYNAGTGAVTAACA</sequence>
<feature type="transmembrane region" description="Helical" evidence="6">
    <location>
        <begin position="20"/>
        <end position="41"/>
    </location>
</feature>
<reference evidence="7 8" key="1">
    <citation type="submission" date="2023-06" db="EMBL/GenBank/DDBJ databases">
        <authorList>
            <person name="Oyuntsetseg B."/>
            <person name="Kim S.B."/>
        </authorList>
    </citation>
    <scope>NUCLEOTIDE SEQUENCE [LARGE SCALE GENOMIC DNA]</scope>
    <source>
        <strain evidence="7 8">2-2</strain>
    </source>
</reference>
<comment type="subcellular location">
    <subcellularLocation>
        <location evidence="1">Membrane</location>
        <topology evidence="1">Single-pass membrane protein</topology>
    </subcellularLocation>
</comment>
<accession>A0ABY8XF18</accession>
<keyword evidence="8" id="KW-1185">Reference proteome</keyword>
<dbReference type="InterPro" id="IPR012902">
    <property type="entry name" value="N_methyl_site"/>
</dbReference>